<gene>
    <name evidence="2" type="ORF">COT77_02180</name>
</gene>
<protein>
    <submittedName>
        <fullName evidence="2">Uncharacterized protein</fullName>
    </submittedName>
</protein>
<dbReference type="AlphaFoldDB" id="A0A2M6WWZ2"/>
<proteinExistence type="predicted"/>
<dbReference type="Proteomes" id="UP000228596">
    <property type="component" value="Unassembled WGS sequence"/>
</dbReference>
<dbReference type="SUPFAM" id="SSF58010">
    <property type="entry name" value="Fibrinogen coiled-coil and central regions"/>
    <property type="match status" value="1"/>
</dbReference>
<reference evidence="3" key="1">
    <citation type="submission" date="2017-09" db="EMBL/GenBank/DDBJ databases">
        <title>Depth-based differentiation of microbial function through sediment-hosted aquifers and enrichment of novel symbionts in the deep terrestrial subsurface.</title>
        <authorList>
            <person name="Probst A.J."/>
            <person name="Ladd B."/>
            <person name="Jarett J.K."/>
            <person name="Geller-Mcgrath D.E."/>
            <person name="Sieber C.M.K."/>
            <person name="Emerson J.B."/>
            <person name="Anantharaman K."/>
            <person name="Thomas B.C."/>
            <person name="Malmstrom R."/>
            <person name="Stieglmeier M."/>
            <person name="Klingl A."/>
            <person name="Woyke T."/>
            <person name="Ryan C.M."/>
            <person name="Banfield J.F."/>
        </authorList>
    </citation>
    <scope>NUCLEOTIDE SEQUENCE [LARGE SCALE GENOMIC DNA]</scope>
</reference>
<keyword evidence="1" id="KW-0175">Coiled coil</keyword>
<comment type="caution">
    <text evidence="2">The sequence shown here is derived from an EMBL/GenBank/DDBJ whole genome shotgun (WGS) entry which is preliminary data.</text>
</comment>
<organism evidence="2 3">
    <name type="scientific">Candidatus Berkelbacteria bacterium CG10_big_fil_rev_8_21_14_0_10_41_12</name>
    <dbReference type="NCBI Taxonomy" id="1974513"/>
    <lineage>
        <taxon>Bacteria</taxon>
        <taxon>Candidatus Berkelbacteria</taxon>
    </lineage>
</organism>
<sequence>MATNTTKSSDDTDILKKTGIEIESGEAIGDLEKKFKEISADSLTVSGTEGQTCARLSARQKELEQIQIKVGNNLIILKEKVKKDLDSLKSIKEQVENELSKIKDLQKMKEKIDAEIVKVKELEETEKNIEEEVKTLEEKVKI</sequence>
<feature type="coiled-coil region" evidence="1">
    <location>
        <begin position="78"/>
        <end position="142"/>
    </location>
</feature>
<evidence type="ECO:0000256" key="1">
    <source>
        <dbReference type="SAM" id="Coils"/>
    </source>
</evidence>
<name>A0A2M6WWZ2_9BACT</name>
<evidence type="ECO:0000313" key="2">
    <source>
        <dbReference type="EMBL" id="PIT97304.1"/>
    </source>
</evidence>
<evidence type="ECO:0000313" key="3">
    <source>
        <dbReference type="Proteomes" id="UP000228596"/>
    </source>
</evidence>
<dbReference type="EMBL" id="PEZV01000021">
    <property type="protein sequence ID" value="PIT97304.1"/>
    <property type="molecule type" value="Genomic_DNA"/>
</dbReference>
<accession>A0A2M6WWZ2</accession>